<organism evidence="1">
    <name type="scientific">marine sediment metagenome</name>
    <dbReference type="NCBI Taxonomy" id="412755"/>
    <lineage>
        <taxon>unclassified sequences</taxon>
        <taxon>metagenomes</taxon>
        <taxon>ecological metagenomes</taxon>
    </lineage>
</organism>
<evidence type="ECO:0000313" key="1">
    <source>
        <dbReference type="EMBL" id="KKK67201.1"/>
    </source>
</evidence>
<name>A0A0F9A4W1_9ZZZZ</name>
<reference evidence="1" key="1">
    <citation type="journal article" date="2015" name="Nature">
        <title>Complex archaea that bridge the gap between prokaryotes and eukaryotes.</title>
        <authorList>
            <person name="Spang A."/>
            <person name="Saw J.H."/>
            <person name="Jorgensen S.L."/>
            <person name="Zaremba-Niedzwiedzka K."/>
            <person name="Martijn J."/>
            <person name="Lind A.E."/>
            <person name="van Eijk R."/>
            <person name="Schleper C."/>
            <person name="Guy L."/>
            <person name="Ettema T.J."/>
        </authorList>
    </citation>
    <scope>NUCLEOTIDE SEQUENCE</scope>
</reference>
<gene>
    <name evidence="1" type="ORF">LCGC14_2956460</name>
</gene>
<protein>
    <submittedName>
        <fullName evidence="1">Uncharacterized protein</fullName>
    </submittedName>
</protein>
<dbReference type="AlphaFoldDB" id="A0A0F9A4W1"/>
<proteinExistence type="predicted"/>
<dbReference type="EMBL" id="LAZR01059725">
    <property type="protein sequence ID" value="KKK67201.1"/>
    <property type="molecule type" value="Genomic_DNA"/>
</dbReference>
<comment type="caution">
    <text evidence="1">The sequence shown here is derived from an EMBL/GenBank/DDBJ whole genome shotgun (WGS) entry which is preliminary data.</text>
</comment>
<feature type="non-terminal residue" evidence="1">
    <location>
        <position position="84"/>
    </location>
</feature>
<sequence>MKKFLLTVLLSFLGVAPLFAQNTGPVPTSFEVLDDNDEQALLAVEDVQDWIADSAAIRSALIAALEALQLTDSVRTQQALDRVD</sequence>
<accession>A0A0F9A4W1</accession>